<dbReference type="SUPFAM" id="SSF51126">
    <property type="entry name" value="Pectin lyase-like"/>
    <property type="match status" value="1"/>
</dbReference>
<evidence type="ECO:0000256" key="1">
    <source>
        <dbReference type="SAM" id="MobiDB-lite"/>
    </source>
</evidence>
<sequence>MVKVFKNHLALCAFTTAIFFFVHNVEARVEASSNSGTSCNESASFYRCSDGQEHKISDKVYSLTDKNHNSVGAAIEVSGEATDVTGNNITVNGLSRANGDSEKNFWQYGAKVSNKTHLSLVNSTLNNVLVGVEAHEGGHVVLSGGSIDAMKTGISIVRSDGSPLGQVHLTNTNIKTGGVGVKVEGKAVFISKGASITDEVRQMMNAENYNGNSAFHILRGGFVEFSGGSVDVANAHGLLFQEDNQSLADIKNSTLTVKGRAFYGMRLGQGALLSSKSEKNSFSYIDLTSTTFEVPNSTAIYSTKFNSVIKLSQNSKISGDLLLRAEKNSTVKIIANASTLIGRTYVDENSTATLRLDNNSKWILSRPKYEKLQDSASSGSQLGNYSFISSVSLNNSSIIFEKSKSDTTNDYQILHIGEGKGVVYSGNGASWILLNARLNPNDTSDSQVSDRLVIHGDVKGKTIVHVQGVSGKVGEGNTQKAHSVSIIQVYGDASPDSFQLNGQYVALDGAPYKYVLRSYGPGATGEQEHIRQKFVQGGGDFWNFRLENEYVKTSGDYRSTPTVSERTPPADIPVTDIVPVSSGGGTFEAESVLPEKSVTDGGVAPEVGSVLPEKSVTDGGVVPEVGSVLPEKAVRSVVPQVPTYLLLPNGLFHAGLMDISNQNKQLEILRSTSSGMVEIYENPASFFRGYGGSYRYASDLSALEYGYGGDFNYNAIEAGILLKTIENADSAISFGIMGTYGKLSLQPQDVEHSQKSAFDKWIATAYGSMQHDAGFYVDGLFSYGLLKGDVLTLARGKTATIKSNPLSASLTAGKTFMTGHKGVVFDPQIQVVYQNLRFDKASDIDGFDIEMKRPDQWVMRVGGRLTKVLAASEKGRNASFYGKLHFTHGVGEKQTVYFKDAFRLGAFGSSLEAGLGVNARLSPKFAFHGDITYQHRLTKAGFSGVSFSGGLRYQF</sequence>
<gene>
    <name evidence="3" type="ORF">GCM10023261_11910</name>
</gene>
<evidence type="ECO:0000313" key="4">
    <source>
        <dbReference type="Proteomes" id="UP001500864"/>
    </source>
</evidence>
<dbReference type="SMART" id="SM00869">
    <property type="entry name" value="Autotransporter"/>
    <property type="match status" value="1"/>
</dbReference>
<dbReference type="SUPFAM" id="SSF103515">
    <property type="entry name" value="Autotransporter"/>
    <property type="match status" value="1"/>
</dbReference>
<feature type="compositionally biased region" description="Polar residues" evidence="1">
    <location>
        <begin position="556"/>
        <end position="565"/>
    </location>
</feature>
<dbReference type="RefSeq" id="WP_345116597.1">
    <property type="nucleotide sequence ID" value="NZ_BAABIZ010000013.1"/>
</dbReference>
<dbReference type="InterPro" id="IPR043990">
    <property type="entry name" value="AC_1"/>
</dbReference>
<dbReference type="Proteomes" id="UP001500864">
    <property type="component" value="Unassembled WGS sequence"/>
</dbReference>
<feature type="domain" description="Autotransporter" evidence="2">
    <location>
        <begin position="678"/>
        <end position="955"/>
    </location>
</feature>
<dbReference type="EMBL" id="BAABIZ010000013">
    <property type="protein sequence ID" value="GAA5109177.1"/>
    <property type="molecule type" value="Genomic_DNA"/>
</dbReference>
<dbReference type="Pfam" id="PF18883">
    <property type="entry name" value="AC_1"/>
    <property type="match status" value="1"/>
</dbReference>
<dbReference type="InterPro" id="IPR005546">
    <property type="entry name" value="Autotransporte_beta"/>
</dbReference>
<dbReference type="InterPro" id="IPR006315">
    <property type="entry name" value="OM_autotransptr_brl_dom"/>
</dbReference>
<dbReference type="Gene3D" id="2.160.20.20">
    <property type="match status" value="1"/>
</dbReference>
<organism evidence="3 4">
    <name type="scientific">Bartonella jaculi</name>
    <dbReference type="NCBI Taxonomy" id="686226"/>
    <lineage>
        <taxon>Bacteria</taxon>
        <taxon>Pseudomonadati</taxon>
        <taxon>Pseudomonadota</taxon>
        <taxon>Alphaproteobacteria</taxon>
        <taxon>Hyphomicrobiales</taxon>
        <taxon>Bartonellaceae</taxon>
        <taxon>Bartonella</taxon>
    </lineage>
</organism>
<dbReference type="PROSITE" id="PS51208">
    <property type="entry name" value="AUTOTRANSPORTER"/>
    <property type="match status" value="1"/>
</dbReference>
<feature type="region of interest" description="Disordered" evidence="1">
    <location>
        <begin position="556"/>
        <end position="575"/>
    </location>
</feature>
<dbReference type="Pfam" id="PF03797">
    <property type="entry name" value="Autotransporter"/>
    <property type="match status" value="1"/>
</dbReference>
<reference evidence="4" key="1">
    <citation type="journal article" date="2019" name="Int. J. Syst. Evol. Microbiol.">
        <title>The Global Catalogue of Microorganisms (GCM) 10K type strain sequencing project: providing services to taxonomists for standard genome sequencing and annotation.</title>
        <authorList>
            <consortium name="The Broad Institute Genomics Platform"/>
            <consortium name="The Broad Institute Genome Sequencing Center for Infectious Disease"/>
            <person name="Wu L."/>
            <person name="Ma J."/>
        </authorList>
    </citation>
    <scope>NUCLEOTIDE SEQUENCE [LARGE SCALE GENOMIC DNA]</scope>
    <source>
        <strain evidence="4">JCM 17712</strain>
    </source>
</reference>
<protein>
    <recommendedName>
        <fullName evidence="2">Autotransporter domain-containing protein</fullName>
    </recommendedName>
</protein>
<dbReference type="Gene3D" id="2.40.128.130">
    <property type="entry name" value="Autotransporter beta-domain"/>
    <property type="match status" value="1"/>
</dbReference>
<comment type="caution">
    <text evidence="3">The sequence shown here is derived from an EMBL/GenBank/DDBJ whole genome shotgun (WGS) entry which is preliminary data.</text>
</comment>
<keyword evidence="4" id="KW-1185">Reference proteome</keyword>
<evidence type="ECO:0000259" key="2">
    <source>
        <dbReference type="PROSITE" id="PS51208"/>
    </source>
</evidence>
<evidence type="ECO:0000313" key="3">
    <source>
        <dbReference type="EMBL" id="GAA5109177.1"/>
    </source>
</evidence>
<accession>A0ABP9N434</accession>
<proteinExistence type="predicted"/>
<dbReference type="InterPro" id="IPR036709">
    <property type="entry name" value="Autotransporte_beta_dom_sf"/>
</dbReference>
<dbReference type="InterPro" id="IPR012332">
    <property type="entry name" value="Autotransporter_pectin_lyase_C"/>
</dbReference>
<dbReference type="InterPro" id="IPR011050">
    <property type="entry name" value="Pectin_lyase_fold/virulence"/>
</dbReference>
<name>A0ABP9N434_9HYPH</name>
<dbReference type="NCBIfam" id="TIGR01414">
    <property type="entry name" value="autotrans_barl"/>
    <property type="match status" value="2"/>
</dbReference>